<dbReference type="PANTHER" id="PTHR20842">
    <property type="entry name" value="PROTEASE S51 ALPHA-ASPARTYL DIPEPTIDASE"/>
    <property type="match status" value="1"/>
</dbReference>
<name>A0A553JS55_SHEHA</name>
<keyword evidence="4" id="KW-0720">Serine protease</keyword>
<sequence length="222" mass="24384">MKLALLSDPSSVNGLQAIKLVLSAQQKAVAKVGYIASGPEPDRHYFRQTQVLYKNLGARLVCYLELETGFDEESLVELFSCDVIHLAGGDTFRFLKGLHHRRLIPRLREYARAGGALIGVSAGAMIMTPSIESAPLCGDSNDVGLDNLLALSLTPFHFMPHLPAGFTTPVDFIAYLHKRGVAFDDSLFEYLYLCQDTAAITVIDGKVDEIGEPLLWTRCIEV</sequence>
<evidence type="ECO:0000313" key="5">
    <source>
        <dbReference type="EMBL" id="TRY15289.1"/>
    </source>
</evidence>
<dbReference type="SUPFAM" id="SSF52317">
    <property type="entry name" value="Class I glutamine amidotransferase-like"/>
    <property type="match status" value="1"/>
</dbReference>
<keyword evidence="3" id="KW-0378">Hydrolase</keyword>
<proteinExistence type="inferred from homology"/>
<dbReference type="EMBL" id="VKGK01000005">
    <property type="protein sequence ID" value="TRY15289.1"/>
    <property type="molecule type" value="Genomic_DNA"/>
</dbReference>
<dbReference type="GO" id="GO:0006508">
    <property type="term" value="P:proteolysis"/>
    <property type="evidence" value="ECO:0007669"/>
    <property type="project" value="UniProtKB-KW"/>
</dbReference>
<dbReference type="InterPro" id="IPR029062">
    <property type="entry name" value="Class_I_gatase-like"/>
</dbReference>
<evidence type="ECO:0000256" key="4">
    <source>
        <dbReference type="ARBA" id="ARBA00022825"/>
    </source>
</evidence>
<dbReference type="RefSeq" id="WP_143563719.1">
    <property type="nucleotide sequence ID" value="NZ_BMPL01000004.1"/>
</dbReference>
<accession>A0A553JS55</accession>
<dbReference type="CDD" id="cd03129">
    <property type="entry name" value="GAT1_Peptidase_E_like"/>
    <property type="match status" value="1"/>
</dbReference>
<gene>
    <name evidence="5" type="ORF">FN961_06360</name>
</gene>
<keyword evidence="6" id="KW-1185">Reference proteome</keyword>
<evidence type="ECO:0000256" key="2">
    <source>
        <dbReference type="ARBA" id="ARBA00022670"/>
    </source>
</evidence>
<dbReference type="Proteomes" id="UP000318126">
    <property type="component" value="Unassembled WGS sequence"/>
</dbReference>
<protein>
    <submittedName>
        <fullName evidence="5">Peptidase S51</fullName>
    </submittedName>
</protein>
<evidence type="ECO:0000256" key="3">
    <source>
        <dbReference type="ARBA" id="ARBA00022801"/>
    </source>
</evidence>
<dbReference type="AlphaFoldDB" id="A0A553JS55"/>
<comment type="similarity">
    <text evidence="1">Belongs to the peptidase S51 family.</text>
</comment>
<dbReference type="InterPro" id="IPR005320">
    <property type="entry name" value="Peptidase_S51"/>
</dbReference>
<dbReference type="GO" id="GO:0008236">
    <property type="term" value="F:serine-type peptidase activity"/>
    <property type="evidence" value="ECO:0007669"/>
    <property type="project" value="UniProtKB-KW"/>
</dbReference>
<comment type="caution">
    <text evidence="5">The sequence shown here is derived from an EMBL/GenBank/DDBJ whole genome shotgun (WGS) entry which is preliminary data.</text>
</comment>
<organism evidence="5 6">
    <name type="scientific">Shewanella hanedai</name>
    <name type="common">Alteromonas hanedai</name>
    <dbReference type="NCBI Taxonomy" id="25"/>
    <lineage>
        <taxon>Bacteria</taxon>
        <taxon>Pseudomonadati</taxon>
        <taxon>Pseudomonadota</taxon>
        <taxon>Gammaproteobacteria</taxon>
        <taxon>Alteromonadales</taxon>
        <taxon>Shewanellaceae</taxon>
        <taxon>Shewanella</taxon>
    </lineage>
</organism>
<dbReference type="PANTHER" id="PTHR20842:SF0">
    <property type="entry name" value="ALPHA-ASPARTYL DIPEPTIDASE"/>
    <property type="match status" value="1"/>
</dbReference>
<evidence type="ECO:0000256" key="1">
    <source>
        <dbReference type="ARBA" id="ARBA00006534"/>
    </source>
</evidence>
<dbReference type="Gene3D" id="3.40.50.880">
    <property type="match status" value="1"/>
</dbReference>
<keyword evidence="2" id="KW-0645">Protease</keyword>
<dbReference type="Pfam" id="PF03575">
    <property type="entry name" value="Peptidase_S51"/>
    <property type="match status" value="1"/>
</dbReference>
<reference evidence="6" key="1">
    <citation type="submission" date="2019-07" db="EMBL/GenBank/DDBJ databases">
        <title>Shewanella sp. YLB-08 draft genomic sequence.</title>
        <authorList>
            <person name="Yu L."/>
        </authorList>
    </citation>
    <scope>NUCLEOTIDE SEQUENCE [LARGE SCALE GENOMIC DNA]</scope>
    <source>
        <strain evidence="6">JCM 20706</strain>
    </source>
</reference>
<evidence type="ECO:0000313" key="6">
    <source>
        <dbReference type="Proteomes" id="UP000318126"/>
    </source>
</evidence>
<dbReference type="OrthoDB" id="3373764at2"/>